<dbReference type="RefSeq" id="WP_275475857.1">
    <property type="nucleotide sequence ID" value="NZ_CP162940.1"/>
</dbReference>
<evidence type="ECO:0000313" key="2">
    <source>
        <dbReference type="Proteomes" id="UP001579974"/>
    </source>
</evidence>
<reference evidence="1 2" key="1">
    <citation type="journal article" date="2024" name="Int. J. Mol. Sci.">
        <title>Exploration of Alicyclobacillus spp. Genome in Search of Antibiotic Resistance.</title>
        <authorList>
            <person name="Bucka-Kolendo J."/>
            <person name="Kiousi D.E."/>
            <person name="Dekowska A."/>
            <person name="Mikolajczuk-Szczyrba A."/>
            <person name="Karadedos D.M."/>
            <person name="Michael P."/>
            <person name="Galanis A."/>
            <person name="Sokolowska B."/>
        </authorList>
    </citation>
    <scope>NUCLEOTIDE SEQUENCE [LARGE SCALE GENOMIC DNA]</scope>
    <source>
        <strain evidence="1 2">KKP 3000</strain>
    </source>
</reference>
<gene>
    <name evidence="1" type="ORF">KKP3000_001477</name>
</gene>
<sequence length="46" mass="5261">MNERTEKLVDTIQQLIEALTSELLEQYDDVKINFSVDANHSHATLS</sequence>
<dbReference type="Proteomes" id="UP001579974">
    <property type="component" value="Unassembled WGS sequence"/>
</dbReference>
<dbReference type="EMBL" id="JBDXSU010000001">
    <property type="protein sequence ID" value="MFB5189037.1"/>
    <property type="molecule type" value="Genomic_DNA"/>
</dbReference>
<comment type="caution">
    <text evidence="1">The sequence shown here is derived from an EMBL/GenBank/DDBJ whole genome shotgun (WGS) entry which is preliminary data.</text>
</comment>
<name>A0ABV5A9T2_9BACL</name>
<proteinExistence type="predicted"/>
<accession>A0ABV5A9T2</accession>
<keyword evidence="2" id="KW-1185">Reference proteome</keyword>
<organism evidence="1 2">
    <name type="scientific">Alicyclobacillus fastidiosus</name>
    <dbReference type="NCBI Taxonomy" id="392011"/>
    <lineage>
        <taxon>Bacteria</taxon>
        <taxon>Bacillati</taxon>
        <taxon>Bacillota</taxon>
        <taxon>Bacilli</taxon>
        <taxon>Bacillales</taxon>
        <taxon>Alicyclobacillaceae</taxon>
        <taxon>Alicyclobacillus</taxon>
    </lineage>
</organism>
<protein>
    <submittedName>
        <fullName evidence="1">Uncharacterized protein</fullName>
    </submittedName>
</protein>
<evidence type="ECO:0000313" key="1">
    <source>
        <dbReference type="EMBL" id="MFB5189037.1"/>
    </source>
</evidence>